<sequence length="186" mass="22148">MEGKKKVENVLDWYFTGKAEDKGERINSCDLCNTAIRYVYYIKNKFTGEILGVGSDCIERFNVTMMKDGVRSSRLETLKEVNKYKYRFKKENANQYVFNTIDKLSWPNIGSYKKDYSDNGYFTPEQSYALFNYLDKQGTVYDKKKFKIYVDTKKNMNKFTYRKFKVIEDALTDNQKKECKKFLFND</sequence>
<dbReference type="KEGG" id="siv:SSIL_1275"/>
<reference evidence="2" key="1">
    <citation type="submission" date="2011-04" db="EMBL/GenBank/DDBJ databases">
        <title>Genome sequence of Solibacillus silvestris StLB046.</title>
        <authorList>
            <person name="Morohoshi T."/>
            <person name="Someya N."/>
            <person name="Ikeda T."/>
        </authorList>
    </citation>
    <scope>NUCLEOTIDE SEQUENCE [LARGE SCALE GENOMIC DNA]</scope>
    <source>
        <strain evidence="2">StLB046</strain>
    </source>
</reference>
<dbReference type="eggNOG" id="ENOG502ZH5T">
    <property type="taxonomic scope" value="Bacteria"/>
</dbReference>
<dbReference type="HOGENOM" id="CLU_1453514_0_0_9"/>
<accession>F2FA32</accession>
<protein>
    <submittedName>
        <fullName evidence="1">Uncharacterized protein</fullName>
    </submittedName>
</protein>
<organism evidence="1 2">
    <name type="scientific">Solibacillus silvestris (strain StLB046)</name>
    <name type="common">Bacillus silvestris</name>
    <dbReference type="NCBI Taxonomy" id="1002809"/>
    <lineage>
        <taxon>Bacteria</taxon>
        <taxon>Bacillati</taxon>
        <taxon>Bacillota</taxon>
        <taxon>Bacilli</taxon>
        <taxon>Bacillales</taxon>
        <taxon>Caryophanaceae</taxon>
        <taxon>Solibacillus</taxon>
    </lineage>
</organism>
<dbReference type="EMBL" id="AP012157">
    <property type="protein sequence ID" value="BAK15698.1"/>
    <property type="molecule type" value="Genomic_DNA"/>
</dbReference>
<dbReference type="PATRIC" id="fig|1002809.3.peg.1287"/>
<dbReference type="AlphaFoldDB" id="F2FA32"/>
<dbReference type="RefSeq" id="WP_014823175.1">
    <property type="nucleotide sequence ID" value="NC_018065.1"/>
</dbReference>
<keyword evidence="2" id="KW-1185">Reference proteome</keyword>
<reference evidence="1 2" key="2">
    <citation type="journal article" date="2012" name="J. Biosci. Bioeng.">
        <title>Complete genome sequence and characterization of the N-acylhomoserine lactone-degrading gene of the potato leaf-associated Solibacillus silvestris.</title>
        <authorList>
            <person name="Morohoshi T."/>
            <person name="Tominaga Y."/>
            <person name="Someya N."/>
            <person name="Ikeda T."/>
        </authorList>
    </citation>
    <scope>NUCLEOTIDE SEQUENCE [LARGE SCALE GENOMIC DNA]</scope>
    <source>
        <strain evidence="1 2">StLB046</strain>
    </source>
</reference>
<proteinExistence type="predicted"/>
<name>F2FA32_SOLSS</name>
<gene>
    <name evidence="1" type="ordered locus">SSIL_1275</name>
</gene>
<evidence type="ECO:0000313" key="1">
    <source>
        <dbReference type="EMBL" id="BAK15698.1"/>
    </source>
</evidence>
<dbReference type="Proteomes" id="UP000006691">
    <property type="component" value="Chromosome"/>
</dbReference>
<evidence type="ECO:0000313" key="2">
    <source>
        <dbReference type="Proteomes" id="UP000006691"/>
    </source>
</evidence>
<dbReference type="STRING" id="1002809.SSIL_1275"/>